<proteinExistence type="predicted"/>
<dbReference type="AlphaFoldDB" id="A0A2P2Q796"/>
<reference evidence="1" key="1">
    <citation type="submission" date="2018-02" db="EMBL/GenBank/DDBJ databases">
        <title>Rhizophora mucronata_Transcriptome.</title>
        <authorList>
            <person name="Meera S.P."/>
            <person name="Sreeshan A."/>
            <person name="Augustine A."/>
        </authorList>
    </citation>
    <scope>NUCLEOTIDE SEQUENCE</scope>
    <source>
        <tissue evidence="1">Leaf</tissue>
    </source>
</reference>
<sequence length="51" mass="6033">MCISLYIQKIFNFPLNILANPFTNPFSWRNIKNVLYDPYNVDLDIPPKALF</sequence>
<accession>A0A2P2Q796</accession>
<evidence type="ECO:0000313" key="1">
    <source>
        <dbReference type="EMBL" id="MBX62856.1"/>
    </source>
</evidence>
<dbReference type="EMBL" id="GGEC01082372">
    <property type="protein sequence ID" value="MBX62856.1"/>
    <property type="molecule type" value="Transcribed_RNA"/>
</dbReference>
<protein>
    <submittedName>
        <fullName evidence="1">Uncharacterized protein</fullName>
    </submittedName>
</protein>
<organism evidence="1">
    <name type="scientific">Rhizophora mucronata</name>
    <name type="common">Asiatic mangrove</name>
    <dbReference type="NCBI Taxonomy" id="61149"/>
    <lineage>
        <taxon>Eukaryota</taxon>
        <taxon>Viridiplantae</taxon>
        <taxon>Streptophyta</taxon>
        <taxon>Embryophyta</taxon>
        <taxon>Tracheophyta</taxon>
        <taxon>Spermatophyta</taxon>
        <taxon>Magnoliopsida</taxon>
        <taxon>eudicotyledons</taxon>
        <taxon>Gunneridae</taxon>
        <taxon>Pentapetalae</taxon>
        <taxon>rosids</taxon>
        <taxon>fabids</taxon>
        <taxon>Malpighiales</taxon>
        <taxon>Rhizophoraceae</taxon>
        <taxon>Rhizophora</taxon>
    </lineage>
</organism>
<name>A0A2P2Q796_RHIMU</name>